<dbReference type="InterPro" id="IPR056924">
    <property type="entry name" value="SH3_Tf2-1"/>
</dbReference>
<proteinExistence type="predicted"/>
<sequence>MIPGLMPLSSVPDADSRLATLQEVWQLARKTLRAAQDKYKTSADRSRSVPPPFQIGDRVLLSTRNLRLHCPLKKLGPHFIDPFEITHQVNPVAFRLALPPTYRIHLVFHVSLLKRIPPDEFPGRSTPSCPPVLVGDELEYEVARVLDSRFHRGTLQYLILWKGFGPEELSWEPASQVHAPSCLRAFHCAQPGWPGPCHVRRPLFQGGVLSCHPTTSRDTHLGGRLMLGEWRCGAPRGLSAGWERPRVLRCLLRALPHLFGWVGVAMTFRPLWAWRRLASDVTGVGAWTWVGGATSGVGPPVPADLMGNYTRRFQLHD</sequence>
<dbReference type="Pfam" id="PF24626">
    <property type="entry name" value="SH3_Tf2-1"/>
    <property type="match status" value="1"/>
</dbReference>
<dbReference type="Gene3D" id="2.40.50.40">
    <property type="match status" value="1"/>
</dbReference>
<evidence type="ECO:0000313" key="3">
    <source>
        <dbReference type="Ensembl" id="ENSLLEP00000036933.1"/>
    </source>
</evidence>
<dbReference type="PANTHER" id="PTHR46148:SF52">
    <property type="entry name" value="OS04G0603800 PROTEIN"/>
    <property type="match status" value="1"/>
</dbReference>
<reference evidence="3" key="1">
    <citation type="submission" date="2025-08" db="UniProtKB">
        <authorList>
            <consortium name="Ensembl"/>
        </authorList>
    </citation>
    <scope>IDENTIFICATION</scope>
</reference>
<dbReference type="PROSITE" id="PS50013">
    <property type="entry name" value="CHROMO_2"/>
    <property type="match status" value="1"/>
</dbReference>
<comment type="subcellular location">
    <subcellularLocation>
        <location evidence="1">Nucleus</location>
    </subcellularLocation>
</comment>
<organism evidence="3 4">
    <name type="scientific">Leptobrachium leishanense</name>
    <name type="common">Leishan spiny toad</name>
    <dbReference type="NCBI Taxonomy" id="445787"/>
    <lineage>
        <taxon>Eukaryota</taxon>
        <taxon>Metazoa</taxon>
        <taxon>Chordata</taxon>
        <taxon>Craniata</taxon>
        <taxon>Vertebrata</taxon>
        <taxon>Euteleostomi</taxon>
        <taxon>Amphibia</taxon>
        <taxon>Batrachia</taxon>
        <taxon>Anura</taxon>
        <taxon>Pelobatoidea</taxon>
        <taxon>Megophryidae</taxon>
        <taxon>Leptobrachium</taxon>
    </lineage>
</organism>
<evidence type="ECO:0000259" key="2">
    <source>
        <dbReference type="PROSITE" id="PS50013"/>
    </source>
</evidence>
<accession>A0A8C5QGD2</accession>
<dbReference type="AlphaFoldDB" id="A0A8C5QGD2"/>
<dbReference type="PANTHER" id="PTHR46148">
    <property type="entry name" value="CHROMO DOMAIN-CONTAINING PROTEIN"/>
    <property type="match status" value="1"/>
</dbReference>
<dbReference type="GeneTree" id="ENSGT01010000228601"/>
<dbReference type="GO" id="GO:0005634">
    <property type="term" value="C:nucleus"/>
    <property type="evidence" value="ECO:0007669"/>
    <property type="project" value="UniProtKB-SubCell"/>
</dbReference>
<dbReference type="InterPro" id="IPR016197">
    <property type="entry name" value="Chromo-like_dom_sf"/>
</dbReference>
<name>A0A8C5QGD2_9ANUR</name>
<dbReference type="SMART" id="SM00298">
    <property type="entry name" value="CHROMO"/>
    <property type="match status" value="1"/>
</dbReference>
<dbReference type="SUPFAM" id="SSF54160">
    <property type="entry name" value="Chromo domain-like"/>
    <property type="match status" value="1"/>
</dbReference>
<dbReference type="OrthoDB" id="1430630at2759"/>
<dbReference type="Proteomes" id="UP000694569">
    <property type="component" value="Unplaced"/>
</dbReference>
<dbReference type="InterPro" id="IPR023780">
    <property type="entry name" value="Chromo_domain"/>
</dbReference>
<feature type="domain" description="Chromo" evidence="2">
    <location>
        <begin position="140"/>
        <end position="187"/>
    </location>
</feature>
<reference evidence="3" key="2">
    <citation type="submission" date="2025-09" db="UniProtKB">
        <authorList>
            <consortium name="Ensembl"/>
        </authorList>
    </citation>
    <scope>IDENTIFICATION</scope>
</reference>
<protein>
    <recommendedName>
        <fullName evidence="2">Chromo domain-containing protein</fullName>
    </recommendedName>
</protein>
<evidence type="ECO:0000313" key="4">
    <source>
        <dbReference type="Proteomes" id="UP000694569"/>
    </source>
</evidence>
<dbReference type="Pfam" id="PF00385">
    <property type="entry name" value="Chromo"/>
    <property type="match status" value="1"/>
</dbReference>
<evidence type="ECO:0000256" key="1">
    <source>
        <dbReference type="ARBA" id="ARBA00004123"/>
    </source>
</evidence>
<dbReference type="InterPro" id="IPR000953">
    <property type="entry name" value="Chromo/chromo_shadow_dom"/>
</dbReference>
<dbReference type="Ensembl" id="ENSLLET00000038357.1">
    <property type="protein sequence ID" value="ENSLLEP00000036933.1"/>
    <property type="gene ID" value="ENSLLEG00000023397.1"/>
</dbReference>
<keyword evidence="4" id="KW-1185">Reference proteome</keyword>